<dbReference type="EMBL" id="JAWRVG010000008">
    <property type="protein sequence ID" value="KAK4078653.1"/>
    <property type="molecule type" value="Genomic_DNA"/>
</dbReference>
<evidence type="ECO:0000313" key="2">
    <source>
        <dbReference type="EMBL" id="KAK4078653.1"/>
    </source>
</evidence>
<keyword evidence="3" id="KW-1185">Reference proteome</keyword>
<feature type="compositionally biased region" description="Basic residues" evidence="1">
    <location>
        <begin position="391"/>
        <end position="400"/>
    </location>
</feature>
<name>A0AAE1IH35_9HYPO</name>
<feature type="region of interest" description="Disordered" evidence="1">
    <location>
        <begin position="1"/>
        <end position="24"/>
    </location>
</feature>
<feature type="compositionally biased region" description="Low complexity" evidence="1">
    <location>
        <begin position="211"/>
        <end position="226"/>
    </location>
</feature>
<feature type="region of interest" description="Disordered" evidence="1">
    <location>
        <begin position="207"/>
        <end position="284"/>
    </location>
</feature>
<feature type="region of interest" description="Disordered" evidence="1">
    <location>
        <begin position="306"/>
        <end position="459"/>
    </location>
</feature>
<comment type="caution">
    <text evidence="2">The sequence shown here is derived from an EMBL/GenBank/DDBJ whole genome shotgun (WGS) entry which is preliminary data.</text>
</comment>
<organism evidence="2 3">
    <name type="scientific">Trichoderma aggressivum f. europaeum</name>
    <dbReference type="NCBI Taxonomy" id="173218"/>
    <lineage>
        <taxon>Eukaryota</taxon>
        <taxon>Fungi</taxon>
        <taxon>Dikarya</taxon>
        <taxon>Ascomycota</taxon>
        <taxon>Pezizomycotina</taxon>
        <taxon>Sordariomycetes</taxon>
        <taxon>Hypocreomycetidae</taxon>
        <taxon>Hypocreales</taxon>
        <taxon>Hypocreaceae</taxon>
        <taxon>Trichoderma</taxon>
    </lineage>
</organism>
<feature type="compositionally biased region" description="Low complexity" evidence="1">
    <location>
        <begin position="55"/>
        <end position="67"/>
    </location>
</feature>
<feature type="compositionally biased region" description="Acidic residues" evidence="1">
    <location>
        <begin position="266"/>
        <end position="280"/>
    </location>
</feature>
<feature type="compositionally biased region" description="Polar residues" evidence="1">
    <location>
        <begin position="314"/>
        <end position="323"/>
    </location>
</feature>
<sequence length="459" mass="49632">MLHLRSSSDPPLSPSTLGSWDLPVLTSRPVTPLALQPHNADAYVKRPLPPLPPMSNSNNNNNNNNSSAVVPPPLKINKRGSKPAALPVGPGPKNAPQIEAAAERRIASPSLSPRQAPSTPVKNAHPARQSNLPSPVASLRHRKSKKVLQLMGLDVDAPNLVGITSQATEKEAVIRSSRSFEDPSAPNQAALLQLPEEALIPVLEDDDGMTSLSSKKSSWGPGSPHSTSAFPLGSKNSVRRRRSARIFDQDGLGHLAAQEDSFMPSNEEEEEQGEDSEDDMAEYHKFAVELATSAVPKTSLDEVNAAESMGRRSSILSFKSGSHFSRLRRKATTSVRPTTADPHSHSRRVGSSGSVEIPPVPALPPAEPEEPSVPKSAFDDSDSDSDSRPNSRSRWRRDRSSHKEERGRDSPAMVRRDDESSLSRGWAKTGDQMGRLLTVGRRRQQAKPEVGAVSENVFA</sequence>
<dbReference type="GeneID" id="87917130"/>
<feature type="compositionally biased region" description="Basic and acidic residues" evidence="1">
    <location>
        <begin position="401"/>
        <end position="421"/>
    </location>
</feature>
<proteinExistence type="predicted"/>
<evidence type="ECO:0000313" key="3">
    <source>
        <dbReference type="Proteomes" id="UP001273209"/>
    </source>
</evidence>
<feature type="compositionally biased region" description="Low complexity" evidence="1">
    <location>
        <begin position="1"/>
        <end position="19"/>
    </location>
</feature>
<accession>A0AAE1IH35</accession>
<protein>
    <submittedName>
        <fullName evidence="2">Uncharacterized protein</fullName>
    </submittedName>
</protein>
<dbReference type="RefSeq" id="XP_062758051.1">
    <property type="nucleotide sequence ID" value="XM_062897225.1"/>
</dbReference>
<feature type="region of interest" description="Disordered" evidence="1">
    <location>
        <begin position="36"/>
        <end position="139"/>
    </location>
</feature>
<dbReference type="Proteomes" id="UP001273209">
    <property type="component" value="Unassembled WGS sequence"/>
</dbReference>
<gene>
    <name evidence="2" type="ORF">Triagg1_2984</name>
</gene>
<feature type="compositionally biased region" description="Polar residues" evidence="1">
    <location>
        <begin position="109"/>
        <end position="121"/>
    </location>
</feature>
<dbReference type="AlphaFoldDB" id="A0AAE1IH35"/>
<reference evidence="2" key="1">
    <citation type="submission" date="2023-11" db="EMBL/GenBank/DDBJ databases">
        <title>The genome sequences of three competitors of mushroom-forming fungi.</title>
        <authorList>
            <person name="Beijen E."/>
            <person name="Ohm R.A."/>
        </authorList>
    </citation>
    <scope>NUCLEOTIDE SEQUENCE</scope>
    <source>
        <strain evidence="2">CBS 100526</strain>
    </source>
</reference>
<evidence type="ECO:0000256" key="1">
    <source>
        <dbReference type="SAM" id="MobiDB-lite"/>
    </source>
</evidence>